<protein>
    <submittedName>
        <fullName evidence="3">3'(2'),5'-bisphosphate nucleotidase</fullName>
        <ecNumber evidence="3">3.1.3.7</ecNumber>
    </submittedName>
</protein>
<dbReference type="InterPro" id="IPR050725">
    <property type="entry name" value="CysQ/Inositol_MonoPase"/>
</dbReference>
<dbReference type="PANTHER" id="PTHR43028">
    <property type="entry name" value="3'(2'),5'-BISPHOSPHATE NUCLEOTIDASE 1"/>
    <property type="match status" value="1"/>
</dbReference>
<dbReference type="Gene3D" id="3.30.540.10">
    <property type="entry name" value="Fructose-1,6-Bisphosphatase, subunit A, domain 1"/>
    <property type="match status" value="1"/>
</dbReference>
<keyword evidence="2" id="KW-0460">Magnesium</keyword>
<dbReference type="PROSITE" id="PS00629">
    <property type="entry name" value="IMP_1"/>
    <property type="match status" value="1"/>
</dbReference>
<dbReference type="PANTHER" id="PTHR43028:SF5">
    <property type="entry name" value="3'(2'),5'-BISPHOSPHATE NUCLEOTIDASE 1"/>
    <property type="match status" value="1"/>
</dbReference>
<dbReference type="CDD" id="cd01638">
    <property type="entry name" value="CysQ"/>
    <property type="match status" value="1"/>
</dbReference>
<dbReference type="NCBIfam" id="TIGR01331">
    <property type="entry name" value="bisphos_cysQ"/>
    <property type="match status" value="1"/>
</dbReference>
<keyword evidence="1" id="KW-0479">Metal-binding</keyword>
<accession>A0A161K641</accession>
<dbReference type="EC" id="3.1.3.7" evidence="3"/>
<dbReference type="Pfam" id="PF00459">
    <property type="entry name" value="Inositol_P"/>
    <property type="match status" value="1"/>
</dbReference>
<dbReference type="GO" id="GO:0008441">
    <property type="term" value="F:3'(2'),5'-bisphosphate nucleotidase activity"/>
    <property type="evidence" value="ECO:0007669"/>
    <property type="project" value="UniProtKB-EC"/>
</dbReference>
<gene>
    <name evidence="3" type="ORF">MGWOODY_XGa1170</name>
</gene>
<dbReference type="EMBL" id="CZRL01000036">
    <property type="protein sequence ID" value="CUS50712.1"/>
    <property type="molecule type" value="Genomic_DNA"/>
</dbReference>
<reference evidence="3" key="1">
    <citation type="submission" date="2015-10" db="EMBL/GenBank/DDBJ databases">
        <authorList>
            <person name="Gilbert D.G."/>
        </authorList>
    </citation>
    <scope>NUCLEOTIDE SEQUENCE</scope>
</reference>
<dbReference type="HAMAP" id="MF_02095">
    <property type="entry name" value="CysQ"/>
    <property type="match status" value="1"/>
</dbReference>
<dbReference type="AlphaFoldDB" id="A0A161K641"/>
<dbReference type="PRINTS" id="PR00377">
    <property type="entry name" value="IMPHPHTASES"/>
</dbReference>
<dbReference type="GO" id="GO:0050427">
    <property type="term" value="P:3'-phosphoadenosine 5'-phosphosulfate metabolic process"/>
    <property type="evidence" value="ECO:0007669"/>
    <property type="project" value="TreeGrafter"/>
</dbReference>
<dbReference type="InterPro" id="IPR006240">
    <property type="entry name" value="CysQ"/>
</dbReference>
<dbReference type="InterPro" id="IPR020583">
    <property type="entry name" value="Inositol_monoP_metal-BS"/>
</dbReference>
<organism evidence="3">
    <name type="scientific">hydrothermal vent metagenome</name>
    <dbReference type="NCBI Taxonomy" id="652676"/>
    <lineage>
        <taxon>unclassified sequences</taxon>
        <taxon>metagenomes</taxon>
        <taxon>ecological metagenomes</taxon>
    </lineage>
</organism>
<evidence type="ECO:0000256" key="2">
    <source>
        <dbReference type="ARBA" id="ARBA00022842"/>
    </source>
</evidence>
<keyword evidence="3" id="KW-0378">Hydrolase</keyword>
<dbReference type="Gene3D" id="3.40.190.80">
    <property type="match status" value="1"/>
</dbReference>
<evidence type="ECO:0000256" key="1">
    <source>
        <dbReference type="ARBA" id="ARBA00022723"/>
    </source>
</evidence>
<name>A0A161K641_9ZZZZ</name>
<dbReference type="InterPro" id="IPR000760">
    <property type="entry name" value="Inositol_monophosphatase-like"/>
</dbReference>
<sequence length="274" mass="29937">MISDSLLAAVCDVASQAGQVILEIYDQAYEVIEKADGSPVTVADHRAHDLISEQLAPLLPGTPVLSEESSEISYQQRADWSRFWLVDPLDGTKEFIRRNGEFTVNIGLIENGFPILGVVHTPARRTTHFAVTGGGAWRQVEDAAAEVITIRPYQDGVVRMVASRSHSGAEVDRFRNSLREQSGQQVETVSMGSALKVCLVAEGAADVYPRLGLTSEWDTGASHCILNEAGGCLMDCAGNELQYNKPSVLNPWFLAVGDTSYDWINVCPELKDRQ</sequence>
<dbReference type="GO" id="GO:0000103">
    <property type="term" value="P:sulfate assimilation"/>
    <property type="evidence" value="ECO:0007669"/>
    <property type="project" value="TreeGrafter"/>
</dbReference>
<proteinExistence type="inferred from homology"/>
<evidence type="ECO:0000313" key="3">
    <source>
        <dbReference type="EMBL" id="CUS50712.1"/>
    </source>
</evidence>
<dbReference type="SUPFAM" id="SSF56655">
    <property type="entry name" value="Carbohydrate phosphatase"/>
    <property type="match status" value="1"/>
</dbReference>
<dbReference type="GO" id="GO:0000287">
    <property type="term" value="F:magnesium ion binding"/>
    <property type="evidence" value="ECO:0007669"/>
    <property type="project" value="InterPro"/>
</dbReference>